<evidence type="ECO:0000313" key="2">
    <source>
        <dbReference type="Proteomes" id="UP001060085"/>
    </source>
</evidence>
<name>A0ACC0CBD2_CATRO</name>
<accession>A0ACC0CBD2</accession>
<proteinExistence type="predicted"/>
<reference evidence="2" key="1">
    <citation type="journal article" date="2023" name="Nat. Plants">
        <title>Single-cell RNA sequencing provides a high-resolution roadmap for understanding the multicellular compartmentation of specialized metabolism.</title>
        <authorList>
            <person name="Sun S."/>
            <person name="Shen X."/>
            <person name="Li Y."/>
            <person name="Li Y."/>
            <person name="Wang S."/>
            <person name="Li R."/>
            <person name="Zhang H."/>
            <person name="Shen G."/>
            <person name="Guo B."/>
            <person name="Wei J."/>
            <person name="Xu J."/>
            <person name="St-Pierre B."/>
            <person name="Chen S."/>
            <person name="Sun C."/>
        </authorList>
    </citation>
    <scope>NUCLEOTIDE SEQUENCE [LARGE SCALE GENOMIC DNA]</scope>
</reference>
<gene>
    <name evidence="1" type="ORF">M9H77_03459</name>
</gene>
<organism evidence="1 2">
    <name type="scientific">Catharanthus roseus</name>
    <name type="common">Madagascar periwinkle</name>
    <name type="synonym">Vinca rosea</name>
    <dbReference type="NCBI Taxonomy" id="4058"/>
    <lineage>
        <taxon>Eukaryota</taxon>
        <taxon>Viridiplantae</taxon>
        <taxon>Streptophyta</taxon>
        <taxon>Embryophyta</taxon>
        <taxon>Tracheophyta</taxon>
        <taxon>Spermatophyta</taxon>
        <taxon>Magnoliopsida</taxon>
        <taxon>eudicotyledons</taxon>
        <taxon>Gunneridae</taxon>
        <taxon>Pentapetalae</taxon>
        <taxon>asterids</taxon>
        <taxon>lamiids</taxon>
        <taxon>Gentianales</taxon>
        <taxon>Apocynaceae</taxon>
        <taxon>Rauvolfioideae</taxon>
        <taxon>Vinceae</taxon>
        <taxon>Catharanthinae</taxon>
        <taxon>Catharanthus</taxon>
    </lineage>
</organism>
<protein>
    <submittedName>
        <fullName evidence="1">Uncharacterized protein</fullName>
    </submittedName>
</protein>
<keyword evidence="2" id="KW-1185">Reference proteome</keyword>
<comment type="caution">
    <text evidence="1">The sequence shown here is derived from an EMBL/GenBank/DDBJ whole genome shotgun (WGS) entry which is preliminary data.</text>
</comment>
<sequence length="334" mass="38369">MVNPTKSLSITLFIESPTRPIVSTNVEHFGMLRSEGHSHSSTKDDLIVLKTMKQKCVKRIRVFGRSRNCLKVEKSLKYLKPRLAHDFEKAMNDIFYDTFRVKKHDVIKSRGMIVEKCFFEETLVNEFYVSLHEDIFDDGLSFYGVVYVRKEVVDFNVEEFSAFFGIPVYHEIEGSELKEEVDMDMVTKELTGGFKTKVTKKIEADIKKAREIEARNCVDRGQFQELQQQVIALQGHFLQFRAEFVAYKELIINSNLCLCFYIIEDLVLNQTIPKGEIVRKSSFLKWGCIGGSGIISGRLWVFRWVPSSHSCSPSKEGNTNIRGTGSCSMATFFE</sequence>
<evidence type="ECO:0000313" key="1">
    <source>
        <dbReference type="EMBL" id="KAI5682231.1"/>
    </source>
</evidence>
<dbReference type="Proteomes" id="UP001060085">
    <property type="component" value="Linkage Group LG01"/>
</dbReference>
<dbReference type="EMBL" id="CM044701">
    <property type="protein sequence ID" value="KAI5682231.1"/>
    <property type="molecule type" value="Genomic_DNA"/>
</dbReference>